<comment type="similarity">
    <text evidence="2">Belongs to the phosphohexose mutase family.</text>
</comment>
<dbReference type="Gene3D" id="2.160.10.10">
    <property type="entry name" value="Hexapeptide repeat proteins"/>
    <property type="match status" value="1"/>
</dbReference>
<keyword evidence="10" id="KW-1185">Reference proteome</keyword>
<dbReference type="Gene3D" id="3.90.550.10">
    <property type="entry name" value="Spore Coat Polysaccharide Biosynthesis Protein SpsA, Chain A"/>
    <property type="match status" value="1"/>
</dbReference>
<dbReference type="OrthoDB" id="9803871at2"/>
<dbReference type="InterPro" id="IPR011004">
    <property type="entry name" value="Trimer_LpxA-like_sf"/>
</dbReference>
<dbReference type="Pfam" id="PF25084">
    <property type="entry name" value="LbH_EIF2B"/>
    <property type="match status" value="1"/>
</dbReference>
<name>A0A1M5ULQ8_9CLOT</name>
<dbReference type="SUPFAM" id="SSF51161">
    <property type="entry name" value="Trimeric LpxA-like enzymes"/>
    <property type="match status" value="1"/>
</dbReference>
<dbReference type="InterPro" id="IPR056764">
    <property type="entry name" value="LbH_EIF2B3/5"/>
</dbReference>
<feature type="domain" description="EIF2B subunit epsilon/gamma LbH" evidence="8">
    <location>
        <begin position="248"/>
        <end position="349"/>
    </location>
</feature>
<organism evidence="9 10">
    <name type="scientific">Clostridium grantii DSM 8605</name>
    <dbReference type="NCBI Taxonomy" id="1121316"/>
    <lineage>
        <taxon>Bacteria</taxon>
        <taxon>Bacillati</taxon>
        <taxon>Bacillota</taxon>
        <taxon>Clostridia</taxon>
        <taxon>Eubacteriales</taxon>
        <taxon>Clostridiaceae</taxon>
        <taxon>Clostridium</taxon>
    </lineage>
</organism>
<evidence type="ECO:0000313" key="9">
    <source>
        <dbReference type="EMBL" id="SHH63806.1"/>
    </source>
</evidence>
<dbReference type="CDD" id="cd04181">
    <property type="entry name" value="NTP_transferase"/>
    <property type="match status" value="1"/>
</dbReference>
<feature type="domain" description="Alpha-D-phosphohexomutase alpha/beta/alpha" evidence="7">
    <location>
        <begin position="383"/>
        <end position="513"/>
    </location>
</feature>
<dbReference type="Gene3D" id="3.40.120.10">
    <property type="entry name" value="Alpha-D-Glucose-1,6-Bisphosphate, subunit A, domain 3"/>
    <property type="match status" value="3"/>
</dbReference>
<proteinExistence type="inferred from homology"/>
<keyword evidence="9" id="KW-0548">Nucleotidyltransferase</keyword>
<comment type="subcellular location">
    <subcellularLocation>
        <location evidence="1">Cytoplasm</location>
        <location evidence="1">Cytosol</location>
    </subcellularLocation>
</comment>
<dbReference type="GO" id="GO:0016868">
    <property type="term" value="F:intramolecular phosphotransferase activity"/>
    <property type="evidence" value="ECO:0007669"/>
    <property type="project" value="InterPro"/>
</dbReference>
<dbReference type="Gene3D" id="3.30.310.50">
    <property type="entry name" value="Alpha-D-phosphohexomutase, C-terminal domain"/>
    <property type="match status" value="1"/>
</dbReference>
<feature type="domain" description="Nucleotidyl transferase" evidence="6">
    <location>
        <begin position="2"/>
        <end position="233"/>
    </location>
</feature>
<dbReference type="GO" id="GO:0005975">
    <property type="term" value="P:carbohydrate metabolic process"/>
    <property type="evidence" value="ECO:0007669"/>
    <property type="project" value="InterPro"/>
</dbReference>
<dbReference type="InterPro" id="IPR029044">
    <property type="entry name" value="Nucleotide-diphossugar_trans"/>
</dbReference>
<evidence type="ECO:0000256" key="1">
    <source>
        <dbReference type="ARBA" id="ARBA00004514"/>
    </source>
</evidence>
<gene>
    <name evidence="9" type="ORF">SAMN02745207_01804</name>
</gene>
<dbReference type="EMBL" id="FQXM01000008">
    <property type="protein sequence ID" value="SHH63806.1"/>
    <property type="molecule type" value="Genomic_DNA"/>
</dbReference>
<evidence type="ECO:0000256" key="2">
    <source>
        <dbReference type="ARBA" id="ARBA00010231"/>
    </source>
</evidence>
<evidence type="ECO:0000259" key="6">
    <source>
        <dbReference type="Pfam" id="PF00483"/>
    </source>
</evidence>
<sequence length="817" mass="92211">MKAIIMAGGKGTRLRPLTCNIPKPMMPILEKPVMEYTIELLKKHNIMDIGVTLAYLPDKIISYFGDGKNFGVNLMYFLEDKPLGTAGSVKNAEKFLDDTFIVISGDALTDIDISQAIKYHESKKSIATLVLKEVSVPLDYGVVVTEKDGMIKGFLEKPSWSEVFSDKVNTGIYVLDPMIFSFYEKEQKFDFSNDLFPILLKESLPMYAYVAEGYWCDIGNIQQYFKSQVDVLKKIVKVNVKGTEIKEGVWLGKNCEIHESSKIVAPVYIGANTKIYENTEIGPYCSIGRNNIISRGSTIKRSVILDYSYIGDNVEVRGAVLCKNVQLESRASVFEDAAIGDETIIGSRTIIKPGVKIWPNKVIEASTVVKTNVIWAGNVSNSLFGKKGISGEINVDITPELVSKIGSAYGAILKNNARVAISCSDDGAAQMFKYSLATGLLSLGIEVYDFKRMTLAMTRFATLFFGVNGAIHVAVDREEPQNVNIFFIDKNGVNIDKTQEREIENNFYREDFRRIKYDDFKQITHISDTSEIYYRSIINRLSVKEIRKNRFKIVLSTRNHLLNATVQKILFELKVNVKIYDNYKDLVGMSKEIKSSGADLGVILSDESESAIIIDEKGNIIKEDLYEGLKNFIMLKSSNLHYLVVPVTSSRIMESIATMCSVEFIRTKTSHKSILKVYLNKEDEISRREIIDSYLISLDALSVLSLTLNFMAESNIKLSSIVEKFPLYYKNKKDILCPWNMKGKVMRNLIEENPSKSIELIEGVRLNYEEAWALVLPDSDEPFCRLFAEANNYKEAERISIELSKRIEDLVSADIEI</sequence>
<keyword evidence="4" id="KW-0396">Initiation factor</keyword>
<dbReference type="InterPro" id="IPR016055">
    <property type="entry name" value="A-D-PHexomutase_a/b/a-I/II/III"/>
</dbReference>
<evidence type="ECO:0000313" key="10">
    <source>
        <dbReference type="Proteomes" id="UP000184447"/>
    </source>
</evidence>
<dbReference type="InterPro" id="IPR005835">
    <property type="entry name" value="NTP_transferase_dom"/>
</dbReference>
<reference evidence="9 10" key="1">
    <citation type="submission" date="2016-11" db="EMBL/GenBank/DDBJ databases">
        <authorList>
            <person name="Jaros S."/>
            <person name="Januszkiewicz K."/>
            <person name="Wedrychowicz H."/>
        </authorList>
    </citation>
    <scope>NUCLEOTIDE SEQUENCE [LARGE SCALE GENOMIC DNA]</scope>
    <source>
        <strain evidence="9 10">DSM 8605</strain>
    </source>
</reference>
<accession>A0A1M5ULQ8</accession>
<evidence type="ECO:0000259" key="7">
    <source>
        <dbReference type="Pfam" id="PF02878"/>
    </source>
</evidence>
<dbReference type="STRING" id="1121316.SAMN02745207_01804"/>
<evidence type="ECO:0000256" key="5">
    <source>
        <dbReference type="ARBA" id="ARBA00022917"/>
    </source>
</evidence>
<dbReference type="Pfam" id="PF02878">
    <property type="entry name" value="PGM_PMM_I"/>
    <property type="match status" value="1"/>
</dbReference>
<evidence type="ECO:0000256" key="4">
    <source>
        <dbReference type="ARBA" id="ARBA00022540"/>
    </source>
</evidence>
<keyword evidence="3" id="KW-0963">Cytoplasm</keyword>
<keyword evidence="5" id="KW-0648">Protein biosynthesis</keyword>
<dbReference type="SUPFAM" id="SSF53738">
    <property type="entry name" value="Phosphoglucomutase, first 3 domains"/>
    <property type="match status" value="2"/>
</dbReference>
<dbReference type="Pfam" id="PF00483">
    <property type="entry name" value="NTP_transferase"/>
    <property type="match status" value="1"/>
</dbReference>
<dbReference type="GO" id="GO:0016779">
    <property type="term" value="F:nucleotidyltransferase activity"/>
    <property type="evidence" value="ECO:0007669"/>
    <property type="project" value="UniProtKB-KW"/>
</dbReference>
<protein>
    <submittedName>
        <fullName evidence="9">Mannose-1-phosphate guanylyltransferase / phosphomannomutase</fullName>
    </submittedName>
</protein>
<dbReference type="Proteomes" id="UP000184447">
    <property type="component" value="Unassembled WGS sequence"/>
</dbReference>
<dbReference type="AlphaFoldDB" id="A0A1M5ULQ8"/>
<keyword evidence="9" id="KW-0808">Transferase</keyword>
<dbReference type="PANTHER" id="PTHR22572">
    <property type="entry name" value="SUGAR-1-PHOSPHATE GUANYL TRANSFERASE"/>
    <property type="match status" value="1"/>
</dbReference>
<dbReference type="InterPro" id="IPR005844">
    <property type="entry name" value="A-D-PHexomutase_a/b/a-I"/>
</dbReference>
<dbReference type="SUPFAM" id="SSF55957">
    <property type="entry name" value="Phosphoglucomutase, C-terminal domain"/>
    <property type="match status" value="1"/>
</dbReference>
<dbReference type="InterPro" id="IPR050486">
    <property type="entry name" value="Mannose-1P_guanyltransferase"/>
</dbReference>
<dbReference type="InterPro" id="IPR036900">
    <property type="entry name" value="A-D-PHexomutase_C_sf"/>
</dbReference>
<evidence type="ECO:0000256" key="3">
    <source>
        <dbReference type="ARBA" id="ARBA00022490"/>
    </source>
</evidence>
<evidence type="ECO:0000259" key="8">
    <source>
        <dbReference type="Pfam" id="PF25084"/>
    </source>
</evidence>
<dbReference type="SUPFAM" id="SSF53448">
    <property type="entry name" value="Nucleotide-diphospho-sugar transferases"/>
    <property type="match status" value="1"/>
</dbReference>
<dbReference type="RefSeq" id="WP_073338105.1">
    <property type="nucleotide sequence ID" value="NZ_FQXM01000008.1"/>
</dbReference>